<evidence type="ECO:0000313" key="5">
    <source>
        <dbReference type="EMBL" id="MFD0903108.1"/>
    </source>
</evidence>
<evidence type="ECO:0000256" key="1">
    <source>
        <dbReference type="ARBA" id="ARBA00009175"/>
    </source>
</evidence>
<accession>A0ABW3ERU3</accession>
<comment type="caution">
    <text evidence="5">The sequence shown here is derived from an EMBL/GenBank/DDBJ whole genome shotgun (WGS) entry which is preliminary data.</text>
</comment>
<dbReference type="CDD" id="cd13538">
    <property type="entry name" value="PBP2_ModA_like_1"/>
    <property type="match status" value="1"/>
</dbReference>
<organism evidence="5 6">
    <name type="scientific">Actinomadura sediminis</name>
    <dbReference type="NCBI Taxonomy" id="1038904"/>
    <lineage>
        <taxon>Bacteria</taxon>
        <taxon>Bacillati</taxon>
        <taxon>Actinomycetota</taxon>
        <taxon>Actinomycetes</taxon>
        <taxon>Streptosporangiales</taxon>
        <taxon>Thermomonosporaceae</taxon>
        <taxon>Actinomadura</taxon>
    </lineage>
</organism>
<dbReference type="PANTHER" id="PTHR30632">
    <property type="entry name" value="MOLYBDATE-BINDING PERIPLASMIC PROTEIN"/>
    <property type="match status" value="1"/>
</dbReference>
<dbReference type="Pfam" id="PF13531">
    <property type="entry name" value="SBP_bac_11"/>
    <property type="match status" value="1"/>
</dbReference>
<proteinExistence type="inferred from homology"/>
<name>A0ABW3ERU3_9ACTN</name>
<dbReference type="EMBL" id="JBHTJA010000048">
    <property type="protein sequence ID" value="MFD0903108.1"/>
    <property type="molecule type" value="Genomic_DNA"/>
</dbReference>
<gene>
    <name evidence="5" type="primary">modA</name>
    <name evidence="5" type="ORF">ACFQ11_22125</name>
</gene>
<evidence type="ECO:0000256" key="4">
    <source>
        <dbReference type="SAM" id="SignalP"/>
    </source>
</evidence>
<evidence type="ECO:0000256" key="3">
    <source>
        <dbReference type="ARBA" id="ARBA00022729"/>
    </source>
</evidence>
<dbReference type="RefSeq" id="WP_378301582.1">
    <property type="nucleotide sequence ID" value="NZ_JBHTJA010000048.1"/>
</dbReference>
<dbReference type="PIRSF" id="PIRSF004846">
    <property type="entry name" value="ModA"/>
    <property type="match status" value="1"/>
</dbReference>
<dbReference type="PANTHER" id="PTHR30632:SF0">
    <property type="entry name" value="SULFATE-BINDING PROTEIN"/>
    <property type="match status" value="1"/>
</dbReference>
<dbReference type="Proteomes" id="UP001596972">
    <property type="component" value="Unassembled WGS sequence"/>
</dbReference>
<dbReference type="NCBIfam" id="TIGR01256">
    <property type="entry name" value="modA"/>
    <property type="match status" value="1"/>
</dbReference>
<dbReference type="InterPro" id="IPR005950">
    <property type="entry name" value="ModA"/>
</dbReference>
<evidence type="ECO:0000313" key="6">
    <source>
        <dbReference type="Proteomes" id="UP001596972"/>
    </source>
</evidence>
<comment type="similarity">
    <text evidence="1">Belongs to the bacterial solute-binding protein ModA family.</text>
</comment>
<dbReference type="Gene3D" id="3.40.190.10">
    <property type="entry name" value="Periplasmic binding protein-like II"/>
    <property type="match status" value="2"/>
</dbReference>
<sequence>MSKRTAAVTALLAALAALTGCGEVEGASGEGGGATLTVFAAASLTETFTRLGETFEKTHPGTDVRFGFAGSSTLARQIAHGAPADVFASASHATMKTVTDAGDAAGGPRVFATNRLVIAVPEDNPGGVRSVGDLAGDGLRVVLCAEQVPCGAAARTALDAAGVTVEAASREKDVKAVLTKVRLGEADAGLVYRTDARAAGGDVTGIEFAAAAGAVNEYPIVQVADAPQPGLAREFIALVTGPRGRAVLGEAGFGAP</sequence>
<protein>
    <submittedName>
        <fullName evidence="5">Molybdate ABC transporter substrate-binding protein</fullName>
    </submittedName>
</protein>
<dbReference type="SUPFAM" id="SSF53850">
    <property type="entry name" value="Periplasmic binding protein-like II"/>
    <property type="match status" value="1"/>
</dbReference>
<feature type="signal peptide" evidence="4">
    <location>
        <begin position="1"/>
        <end position="19"/>
    </location>
</feature>
<keyword evidence="2" id="KW-0479">Metal-binding</keyword>
<keyword evidence="6" id="KW-1185">Reference proteome</keyword>
<dbReference type="InterPro" id="IPR050682">
    <property type="entry name" value="ModA/WtpA"/>
</dbReference>
<evidence type="ECO:0000256" key="2">
    <source>
        <dbReference type="ARBA" id="ARBA00022723"/>
    </source>
</evidence>
<keyword evidence="3 4" id="KW-0732">Signal</keyword>
<dbReference type="PROSITE" id="PS51257">
    <property type="entry name" value="PROKAR_LIPOPROTEIN"/>
    <property type="match status" value="1"/>
</dbReference>
<reference evidence="6" key="1">
    <citation type="journal article" date="2019" name="Int. J. Syst. Evol. Microbiol.">
        <title>The Global Catalogue of Microorganisms (GCM) 10K type strain sequencing project: providing services to taxonomists for standard genome sequencing and annotation.</title>
        <authorList>
            <consortium name="The Broad Institute Genomics Platform"/>
            <consortium name="The Broad Institute Genome Sequencing Center for Infectious Disease"/>
            <person name="Wu L."/>
            <person name="Ma J."/>
        </authorList>
    </citation>
    <scope>NUCLEOTIDE SEQUENCE [LARGE SCALE GENOMIC DNA]</scope>
    <source>
        <strain evidence="6">JCM 31202</strain>
    </source>
</reference>
<feature type="chain" id="PRO_5046518661" evidence="4">
    <location>
        <begin position="20"/>
        <end position="256"/>
    </location>
</feature>